<dbReference type="PROSITE" id="PS50293">
    <property type="entry name" value="TPR_REGION"/>
    <property type="match status" value="2"/>
</dbReference>
<reference evidence="4" key="1">
    <citation type="submission" date="2013-08" db="EMBL/GenBank/DDBJ databases">
        <title>Gene expansion shapes genome architecture in the human pathogen Lichtheimia corymbifera: an evolutionary genomics analysis in the ancient terrestrial Mucorales (Mucoromycotina).</title>
        <authorList>
            <person name="Schwartze V.U."/>
            <person name="Winter S."/>
            <person name="Shelest E."/>
            <person name="Marcet-Houben M."/>
            <person name="Horn F."/>
            <person name="Wehner S."/>
            <person name="Hoffmann K."/>
            <person name="Riege K."/>
            <person name="Sammeth M."/>
            <person name="Nowrousian M."/>
            <person name="Valiante V."/>
            <person name="Linde J."/>
            <person name="Jacobsen I.D."/>
            <person name="Marz M."/>
            <person name="Brakhage A.A."/>
            <person name="Gabaldon T."/>
            <person name="Bocker S."/>
            <person name="Voigt K."/>
        </authorList>
    </citation>
    <scope>NUCLEOTIDE SEQUENCE [LARGE SCALE GENOMIC DNA]</scope>
    <source>
        <strain evidence="4">FSU 9682</strain>
    </source>
</reference>
<evidence type="ECO:0000313" key="5">
    <source>
        <dbReference type="Proteomes" id="UP000027586"/>
    </source>
</evidence>
<dbReference type="EMBL" id="CBTN010000002">
    <property type="protein sequence ID" value="CDH49038.1"/>
    <property type="molecule type" value="Genomic_DNA"/>
</dbReference>
<sequence>MNSKANLKAAREAIGAKNFDEAVKACKRVLVWEGANYNAWVFLGVAYTGLNDDEEAENSYRRAIEIDPDNMLAWQGLVSFYEKRERLDDMAKIVNDLLPRAAESGDGNRVVDYLNKLVRVYEDKDEEKYIATLKLFLPSSQYYDLIKDTKAMRSPLDIWTIITGITEANQAKLIEGRVQSRRLGVHGGPVEQVRAQVEAEVNAKTQLGSMYETLLQLSKENGASSETIQDFELKLLNYWYKRIPAIQDKKESYTNALQLAKSLVKAGINDPLPWQVLIDTTDAKDIDQYDSQLLDDLVTRFPDTGLTKLVRGYRLYKENDIDQAFDLFAEGMDECPSSLFGYQCLCWIYYDSKEYETGLEYATKGRDLVLKRAKDMGSMQEKILDSMELCMAHCYRHLDTKYYPDAMGFYRKILGREPDEMSALEGVGLILREGGQYDEALSYFKRVHELDPKRHIALAEIGWIYCQQHDYDKAIECTTQAIELAEEDIPEYYYRMGRIYWEMGGEYREDTSYAFKYFMQAVKLDHEFASGFAYLGHFYREVQNDAVRAKKLYQKTFLLDPLQVDAAFYLSNYYVEDDEHEEAEAVFRQVTQLVPRLGWAWRRLGYANINGNQYDEAITCFQKALRCDARDLRCWEGLAEAYAHEGRFIAALKAFGRATDLDPSSVHANFEKSLVKKNIGLLDEAIAGFRETLKLAEEHGKPNYLPAVKGLADTHLEQAKEELQQGFLGRAAESCAQTIRLSLTGLQQDPAVVGFWKLLGDACTVYRIIPTNIQLCPYNELQQVIGLLSDSSPHEKLGFQPDDPCADLVKDFVQLDVTDSEFYLPPKTALSVVLACATFVYKQALVVCKNHPTIAPALWHDLAMLYHWMAENNHLDGKPTPILTDTAMHCIRVALKMEPAQPQFWNALGVIAIRGSPKTSQYALVKAIELNSRSAVPWTNYGFLCLTQQDYELANQAFDMAHALDPEYISAWVGQAYVASLWGTTDAGAVFQHAFESSNGTAYDASYGYAETTFSRLSSLPRYDSSGVNLLISPTFALQKLTEQKLDDAQALNLLGLLLERLGHYERAVEALAGAALALEAQAEEGRIPDENILKQRMAMINANLGRTLCASGNFQDATTHYENALEHGGAGSSRVYCLLGAGIAYYFEDKLQESLEMFETALNETESDIDLRMDVTVLLSKVLWALGGDEQRNVAKDQMLSSIADNPSYLPAIFALCVMGILQNDETLTQAALQELRKVPAETAYQADKDQKISWLLSRMYQLQDDPEQAIRSLVKGVHQLPWMAILWSRLASSALLNRDTSCATTMTSTALKMVTASTSVTADAKAEAYENDAQTSLTVDPSKAKRQAQRALLLAPWRASAWKTVALSVTTTAVESS</sequence>
<dbReference type="SUPFAM" id="SSF48452">
    <property type="entry name" value="TPR-like"/>
    <property type="match status" value="5"/>
</dbReference>
<dbReference type="STRING" id="1263082.A0A068RFX0"/>
<dbReference type="PANTHER" id="PTHR15704:SF7">
    <property type="entry name" value="SUPERKILLER COMPLEX PROTEIN 3"/>
    <property type="match status" value="1"/>
</dbReference>
<feature type="repeat" description="TPR" evidence="3">
    <location>
        <begin position="455"/>
        <end position="488"/>
    </location>
</feature>
<dbReference type="Pfam" id="PF14559">
    <property type="entry name" value="TPR_19"/>
    <property type="match status" value="1"/>
</dbReference>
<dbReference type="Proteomes" id="UP000027586">
    <property type="component" value="Unassembled WGS sequence"/>
</dbReference>
<dbReference type="VEuPathDB" id="FungiDB:LCOR_00799.1"/>
<dbReference type="Pfam" id="PF13424">
    <property type="entry name" value="TPR_12"/>
    <property type="match status" value="1"/>
</dbReference>
<dbReference type="Pfam" id="PF13181">
    <property type="entry name" value="TPR_8"/>
    <property type="match status" value="1"/>
</dbReference>
<dbReference type="PANTHER" id="PTHR15704">
    <property type="entry name" value="SUPERKILLER 3 PROTEIN-RELATED"/>
    <property type="match status" value="1"/>
</dbReference>
<name>A0A068RFX0_9FUNG</name>
<dbReference type="GO" id="GO:0006401">
    <property type="term" value="P:RNA catabolic process"/>
    <property type="evidence" value="ECO:0007669"/>
    <property type="project" value="InterPro"/>
</dbReference>
<gene>
    <name evidence="4" type="ORF">LCOR_00799.1</name>
</gene>
<evidence type="ECO:0000256" key="3">
    <source>
        <dbReference type="PROSITE-ProRule" id="PRU00339"/>
    </source>
</evidence>
<dbReference type="PROSITE" id="PS50005">
    <property type="entry name" value="TPR"/>
    <property type="match status" value="7"/>
</dbReference>
<keyword evidence="5" id="KW-1185">Reference proteome</keyword>
<feature type="repeat" description="TPR" evidence="3">
    <location>
        <begin position="37"/>
        <end position="70"/>
    </location>
</feature>
<feature type="repeat" description="TPR" evidence="3">
    <location>
        <begin position="421"/>
        <end position="454"/>
    </location>
</feature>
<evidence type="ECO:0000256" key="1">
    <source>
        <dbReference type="ARBA" id="ARBA00022737"/>
    </source>
</evidence>
<keyword evidence="1" id="KW-0677">Repeat</keyword>
<proteinExistence type="predicted"/>
<protein>
    <submittedName>
        <fullName evidence="4">Translation repressor antiviral protein ski3</fullName>
    </submittedName>
</protein>
<dbReference type="Pfam" id="PF13432">
    <property type="entry name" value="TPR_16"/>
    <property type="match status" value="1"/>
</dbReference>
<dbReference type="InterPro" id="IPR039226">
    <property type="entry name" value="Ski3/TTC37"/>
</dbReference>
<feature type="repeat" description="TPR" evidence="3">
    <location>
        <begin position="564"/>
        <end position="597"/>
    </location>
</feature>
<organism evidence="4 5">
    <name type="scientific">Lichtheimia corymbifera JMRC:FSU:9682</name>
    <dbReference type="NCBI Taxonomy" id="1263082"/>
    <lineage>
        <taxon>Eukaryota</taxon>
        <taxon>Fungi</taxon>
        <taxon>Fungi incertae sedis</taxon>
        <taxon>Mucoromycota</taxon>
        <taxon>Mucoromycotina</taxon>
        <taxon>Mucoromycetes</taxon>
        <taxon>Mucorales</taxon>
        <taxon>Lichtheimiaceae</taxon>
        <taxon>Lichtheimia</taxon>
    </lineage>
</organism>
<comment type="caution">
    <text evidence="4">The sequence shown here is derived from an EMBL/GenBank/DDBJ whole genome shotgun (WGS) entry which is preliminary data.</text>
</comment>
<dbReference type="Gene3D" id="1.25.40.10">
    <property type="entry name" value="Tetratricopeptide repeat domain"/>
    <property type="match status" value="5"/>
</dbReference>
<feature type="repeat" description="TPR" evidence="3">
    <location>
        <begin position="598"/>
        <end position="631"/>
    </location>
</feature>
<evidence type="ECO:0000256" key="2">
    <source>
        <dbReference type="ARBA" id="ARBA00022803"/>
    </source>
</evidence>
<evidence type="ECO:0000313" key="4">
    <source>
        <dbReference type="EMBL" id="CDH49038.1"/>
    </source>
</evidence>
<feature type="repeat" description="TPR" evidence="3">
    <location>
        <begin position="632"/>
        <end position="665"/>
    </location>
</feature>
<dbReference type="InterPro" id="IPR011990">
    <property type="entry name" value="TPR-like_helical_dom_sf"/>
</dbReference>
<accession>A0A068RFX0</accession>
<dbReference type="OrthoDB" id="421075at2759"/>
<dbReference type="SMART" id="SM00028">
    <property type="entry name" value="TPR"/>
    <property type="match status" value="13"/>
</dbReference>
<feature type="repeat" description="TPR" evidence="3">
    <location>
        <begin position="935"/>
        <end position="968"/>
    </location>
</feature>
<dbReference type="InterPro" id="IPR019734">
    <property type="entry name" value="TPR_rpt"/>
</dbReference>
<dbReference type="GO" id="GO:0055087">
    <property type="term" value="C:Ski complex"/>
    <property type="evidence" value="ECO:0007669"/>
    <property type="project" value="InterPro"/>
</dbReference>
<keyword evidence="2 3" id="KW-0802">TPR repeat</keyword>